<keyword evidence="7 12" id="KW-0808">Transferase</keyword>
<evidence type="ECO:0000256" key="10">
    <source>
        <dbReference type="ARBA" id="ARBA00032061"/>
    </source>
</evidence>
<keyword evidence="8 12" id="KW-0256">Endoplasmic reticulum</keyword>
<dbReference type="GO" id="GO:0004577">
    <property type="term" value="F:N-acetylglucosaminyldiphosphodolichol N-acetylglucosaminyltransferase activity"/>
    <property type="evidence" value="ECO:0007669"/>
    <property type="project" value="UniProtKB-EC"/>
</dbReference>
<dbReference type="SUPFAM" id="SSF53756">
    <property type="entry name" value="UDP-Glycosyltransferase/glycogen phosphorylase"/>
    <property type="match status" value="1"/>
</dbReference>
<organism evidence="14 15">
    <name type="scientific">Kwoniella newhampshirensis</name>
    <dbReference type="NCBI Taxonomy" id="1651941"/>
    <lineage>
        <taxon>Eukaryota</taxon>
        <taxon>Fungi</taxon>
        <taxon>Dikarya</taxon>
        <taxon>Basidiomycota</taxon>
        <taxon>Agaricomycotina</taxon>
        <taxon>Tremellomycetes</taxon>
        <taxon>Tremellales</taxon>
        <taxon>Cryptococcaceae</taxon>
        <taxon>Kwoniella</taxon>
    </lineage>
</organism>
<dbReference type="EMBL" id="JBCAWK010000001">
    <property type="protein sequence ID" value="KAK8869512.1"/>
    <property type="molecule type" value="Genomic_DNA"/>
</dbReference>
<evidence type="ECO:0000256" key="3">
    <source>
        <dbReference type="ARBA" id="ARBA00011198"/>
    </source>
</evidence>
<dbReference type="PANTHER" id="PTHR12867:SF6">
    <property type="entry name" value="N-ACETYLGLUCOSAMINYLDIPHOSPHODOLICHOL N-ACETYLGLUCOSAMINYLTRANSFERASE"/>
    <property type="match status" value="1"/>
</dbReference>
<evidence type="ECO:0000256" key="8">
    <source>
        <dbReference type="ARBA" id="ARBA00022824"/>
    </source>
</evidence>
<protein>
    <recommendedName>
        <fullName evidence="5 12">UDP-N-acetylglucosamine transferase subunit ALG13</fullName>
        <ecNumber evidence="4 12">2.4.1.141</ecNumber>
    </recommendedName>
    <alternativeName>
        <fullName evidence="10 12">Asparagine-linked glycosylation protein 13</fullName>
    </alternativeName>
</protein>
<comment type="catalytic activity">
    <reaction evidence="11">
        <text>an N-acetyl-alpha-D-glucosaminyl-diphospho-di-trans,poly-cis-dolichol + UDP-N-acetyl-alpha-D-glucosamine = an N,N'-diacetylchitobiosyl-diphospho-di-trans,poly-cis-dolichol + UDP + H(+)</text>
        <dbReference type="Rhea" id="RHEA:23380"/>
        <dbReference type="Rhea" id="RHEA-COMP:19507"/>
        <dbReference type="Rhea" id="RHEA-COMP:19510"/>
        <dbReference type="ChEBI" id="CHEBI:15378"/>
        <dbReference type="ChEBI" id="CHEBI:57269"/>
        <dbReference type="ChEBI" id="CHEBI:57705"/>
        <dbReference type="ChEBI" id="CHEBI:58223"/>
        <dbReference type="ChEBI" id="CHEBI:58427"/>
        <dbReference type="EC" id="2.4.1.141"/>
    </reaction>
</comment>
<reference evidence="14 15" key="1">
    <citation type="journal article" date="2024" name="bioRxiv">
        <title>Comparative genomics of Cryptococcus and Kwoniella reveals pathogenesis evolution and contrasting karyotype dynamics via intercentromeric recombination or chromosome fusion.</title>
        <authorList>
            <person name="Coelho M.A."/>
            <person name="David-Palma M."/>
            <person name="Shea T."/>
            <person name="Bowers K."/>
            <person name="McGinley-Smith S."/>
            <person name="Mohammad A.W."/>
            <person name="Gnirke A."/>
            <person name="Yurkov A.M."/>
            <person name="Nowrousian M."/>
            <person name="Sun S."/>
            <person name="Cuomo C.A."/>
            <person name="Heitman J."/>
        </authorList>
    </citation>
    <scope>NUCLEOTIDE SEQUENCE [LARGE SCALE GENOMIC DNA]</scope>
    <source>
        <strain evidence="14 15">CBS 13917</strain>
    </source>
</reference>
<comment type="subunit">
    <text evidence="3 12">Heterodimer with ALG14 to form a functional enzyme.</text>
</comment>
<comment type="similarity">
    <text evidence="2 12">Belongs to the glycosyltransferase 28 family.</text>
</comment>
<dbReference type="InterPro" id="IPR007235">
    <property type="entry name" value="Glyco_trans_28_C"/>
</dbReference>
<evidence type="ECO:0000256" key="12">
    <source>
        <dbReference type="RuleBase" id="RU362128"/>
    </source>
</evidence>
<evidence type="ECO:0000256" key="4">
    <source>
        <dbReference type="ARBA" id="ARBA00012614"/>
    </source>
</evidence>
<comment type="subcellular location">
    <subcellularLocation>
        <location evidence="1 12">Endoplasmic reticulum</location>
    </subcellularLocation>
</comment>
<comment type="caution">
    <text evidence="14">The sequence shown here is derived from an EMBL/GenBank/DDBJ whole genome shotgun (WGS) entry which is preliminary data.</text>
</comment>
<name>A0AAW0Z5Q5_9TREE</name>
<sequence length="183" mass="20192">MSPHTLLVTVGSTLFPSLTNEILSPPLLAKLSSLGIQRLIVQYGCADLPSDLGIEVDGAGNGTGLIRGMQVEVMRFSERFEDLVRRSEAVISHGGSGSILTTLRRRPAVPLLVVPNESLMDNHQAELADEMGEQGYLMVSRVEELEQKLPMFLSEEWTKGIKPFPEMDGTRFRGIMDEMMGFN</sequence>
<dbReference type="GO" id="GO:0005783">
    <property type="term" value="C:endoplasmic reticulum"/>
    <property type="evidence" value="ECO:0007669"/>
    <property type="project" value="UniProtKB-SubCell"/>
</dbReference>
<evidence type="ECO:0000256" key="1">
    <source>
        <dbReference type="ARBA" id="ARBA00004240"/>
    </source>
</evidence>
<evidence type="ECO:0000256" key="2">
    <source>
        <dbReference type="ARBA" id="ARBA00006962"/>
    </source>
</evidence>
<accession>A0AAW0Z5Q5</accession>
<evidence type="ECO:0000313" key="14">
    <source>
        <dbReference type="EMBL" id="KAK8869512.1"/>
    </source>
</evidence>
<keyword evidence="6 12" id="KW-0328">Glycosyltransferase</keyword>
<evidence type="ECO:0000259" key="13">
    <source>
        <dbReference type="Pfam" id="PF04101"/>
    </source>
</evidence>
<evidence type="ECO:0000256" key="5">
    <source>
        <dbReference type="ARBA" id="ARBA00017468"/>
    </source>
</evidence>
<dbReference type="Proteomes" id="UP001388673">
    <property type="component" value="Unassembled WGS sequence"/>
</dbReference>
<keyword evidence="15" id="KW-1185">Reference proteome</keyword>
<comment type="function">
    <text evidence="9 12">Involved in protein N-glycosylation. Essential for the second step of the dolichol-linked oligosaccharide pathway.</text>
</comment>
<dbReference type="AlphaFoldDB" id="A0AAW0Z5Q5"/>
<gene>
    <name evidence="12" type="primary">ALG13</name>
    <name evidence="14" type="ORF">IAR55_000078</name>
</gene>
<dbReference type="Gene3D" id="3.40.50.2000">
    <property type="entry name" value="Glycogen Phosphorylase B"/>
    <property type="match status" value="1"/>
</dbReference>
<evidence type="ECO:0000256" key="11">
    <source>
        <dbReference type="ARBA" id="ARBA00048184"/>
    </source>
</evidence>
<dbReference type="EC" id="2.4.1.141" evidence="4 12"/>
<dbReference type="PANTHER" id="PTHR12867">
    <property type="entry name" value="GLYCOSYL TRANSFERASE-RELATED"/>
    <property type="match status" value="1"/>
</dbReference>
<evidence type="ECO:0000313" key="15">
    <source>
        <dbReference type="Proteomes" id="UP001388673"/>
    </source>
</evidence>
<dbReference type="GO" id="GO:0006488">
    <property type="term" value="P:dolichol-linked oligosaccharide biosynthetic process"/>
    <property type="evidence" value="ECO:0007669"/>
    <property type="project" value="InterPro"/>
</dbReference>
<dbReference type="InterPro" id="IPR039042">
    <property type="entry name" value="Alg13-like"/>
</dbReference>
<proteinExistence type="inferred from homology"/>
<evidence type="ECO:0000256" key="7">
    <source>
        <dbReference type="ARBA" id="ARBA00022679"/>
    </source>
</evidence>
<evidence type="ECO:0000256" key="9">
    <source>
        <dbReference type="ARBA" id="ARBA00024804"/>
    </source>
</evidence>
<feature type="domain" description="Glycosyl transferase family 28 C-terminal" evidence="13">
    <location>
        <begin position="5"/>
        <end position="169"/>
    </location>
</feature>
<evidence type="ECO:0000256" key="6">
    <source>
        <dbReference type="ARBA" id="ARBA00022676"/>
    </source>
</evidence>
<dbReference type="Pfam" id="PF04101">
    <property type="entry name" value="Glyco_tran_28_C"/>
    <property type="match status" value="1"/>
</dbReference>